<feature type="domain" description="Peptidoglycan binding-like" evidence="2">
    <location>
        <begin position="416"/>
        <end position="460"/>
    </location>
</feature>
<dbReference type="InterPro" id="IPR002477">
    <property type="entry name" value="Peptidoglycan-bd-like"/>
</dbReference>
<name>A0A1G2MVZ9_9BACT</name>
<evidence type="ECO:0000313" key="4">
    <source>
        <dbReference type="Proteomes" id="UP000177565"/>
    </source>
</evidence>
<keyword evidence="1" id="KW-0732">Signal</keyword>
<dbReference type="SUPFAM" id="SSF47090">
    <property type="entry name" value="PGBD-like"/>
    <property type="match status" value="1"/>
</dbReference>
<evidence type="ECO:0000259" key="2">
    <source>
        <dbReference type="Pfam" id="PF01471"/>
    </source>
</evidence>
<dbReference type="Proteomes" id="UP000177565">
    <property type="component" value="Unassembled WGS sequence"/>
</dbReference>
<dbReference type="InterPro" id="IPR036366">
    <property type="entry name" value="PGBDSf"/>
</dbReference>
<dbReference type="Gene3D" id="1.10.101.10">
    <property type="entry name" value="PGBD-like superfamily/PGBD"/>
    <property type="match status" value="1"/>
</dbReference>
<dbReference type="STRING" id="1802312.A3C06_04025"/>
<evidence type="ECO:0000256" key="1">
    <source>
        <dbReference type="SAM" id="SignalP"/>
    </source>
</evidence>
<accession>A0A1G2MVZ9</accession>
<sequence length="484" mass="50910">MYHRARNFLVAISIVCVGLFITSSASAEAIITAVNANPANIPFGYSTNISWVMQDNYGAFLTFYCPTGLAVYNVDGSSFPCNTPTAVTSNSVGITFANTTGNTASVRVHITPKDGAGTGYEGGSMDTYLSIGAIPFPITDFTASTNNIVSGGHVTLTWKGNTGVTGSNIQFDCSNDLQFLSITPAIQETLTCGALVYTSNLAGSGSVTVSATNSTLATTTARARVLPMIVSGFYDGTHSMSLLFDVGPRIVVQPGSVTNFTATANRLVSGNQTTLSWNTQNTKAVNLQFTCTSGISTHSVVGTSTQALPCGIPAFTQSVSGTTTSTFMLINTTGLVQNISVLVFPQNADGTYNGTRGAQTNLLVYPPTITPTPPPTPPVSIPVTGIATSPVTQTKTFTSIKGATTFTQYLVRGSSKSQVKQLQQLLSQDATLYPEQLVTGYFGPATDRALKRFQERYTIARPGDEGYGLVGPKTRAKLNSLLDL</sequence>
<feature type="chain" id="PRO_5009583715" description="Peptidoglycan binding-like domain-containing protein" evidence="1">
    <location>
        <begin position="28"/>
        <end position="484"/>
    </location>
</feature>
<dbReference type="EMBL" id="MHRQ01000010">
    <property type="protein sequence ID" value="OHA27232.1"/>
    <property type="molecule type" value="Genomic_DNA"/>
</dbReference>
<reference evidence="3 4" key="1">
    <citation type="journal article" date="2016" name="Nat. Commun.">
        <title>Thousands of microbial genomes shed light on interconnected biogeochemical processes in an aquifer system.</title>
        <authorList>
            <person name="Anantharaman K."/>
            <person name="Brown C.T."/>
            <person name="Hug L.A."/>
            <person name="Sharon I."/>
            <person name="Castelle C.J."/>
            <person name="Probst A.J."/>
            <person name="Thomas B.C."/>
            <person name="Singh A."/>
            <person name="Wilkins M.J."/>
            <person name="Karaoz U."/>
            <person name="Brodie E.L."/>
            <person name="Williams K.H."/>
            <person name="Hubbard S.S."/>
            <person name="Banfield J.F."/>
        </authorList>
    </citation>
    <scope>NUCLEOTIDE SEQUENCE [LARGE SCALE GENOMIC DNA]</scope>
</reference>
<dbReference type="InterPro" id="IPR036365">
    <property type="entry name" value="PGBD-like_sf"/>
</dbReference>
<proteinExistence type="predicted"/>
<feature type="signal peptide" evidence="1">
    <location>
        <begin position="1"/>
        <end position="27"/>
    </location>
</feature>
<organism evidence="3 4">
    <name type="scientific">Candidatus Taylorbacteria bacterium RIFCSPHIGHO2_02_FULL_46_13</name>
    <dbReference type="NCBI Taxonomy" id="1802312"/>
    <lineage>
        <taxon>Bacteria</taxon>
        <taxon>Candidatus Tayloriibacteriota</taxon>
    </lineage>
</organism>
<dbReference type="Pfam" id="PF01471">
    <property type="entry name" value="PG_binding_1"/>
    <property type="match status" value="1"/>
</dbReference>
<protein>
    <recommendedName>
        <fullName evidence="2">Peptidoglycan binding-like domain-containing protein</fullName>
    </recommendedName>
</protein>
<dbReference type="AlphaFoldDB" id="A0A1G2MVZ9"/>
<evidence type="ECO:0000313" key="3">
    <source>
        <dbReference type="EMBL" id="OHA27232.1"/>
    </source>
</evidence>
<comment type="caution">
    <text evidence="3">The sequence shown here is derived from an EMBL/GenBank/DDBJ whole genome shotgun (WGS) entry which is preliminary data.</text>
</comment>
<gene>
    <name evidence="3" type="ORF">A3C06_04025</name>
</gene>